<dbReference type="EMBL" id="CM000762">
    <property type="protein sequence ID" value="KXG32602.1"/>
    <property type="molecule type" value="Genomic_DNA"/>
</dbReference>
<dbReference type="ExpressionAtlas" id="A0A1B6Q3W0">
    <property type="expression patterns" value="baseline and differential"/>
</dbReference>
<organism evidence="1 2">
    <name type="scientific">Sorghum bicolor</name>
    <name type="common">Sorghum</name>
    <name type="synonym">Sorghum vulgare</name>
    <dbReference type="NCBI Taxonomy" id="4558"/>
    <lineage>
        <taxon>Eukaryota</taxon>
        <taxon>Viridiplantae</taxon>
        <taxon>Streptophyta</taxon>
        <taxon>Embryophyta</taxon>
        <taxon>Tracheophyta</taxon>
        <taxon>Spermatophyta</taxon>
        <taxon>Magnoliopsida</taxon>
        <taxon>Liliopsida</taxon>
        <taxon>Poales</taxon>
        <taxon>Poaceae</taxon>
        <taxon>PACMAD clade</taxon>
        <taxon>Panicoideae</taxon>
        <taxon>Andropogonodae</taxon>
        <taxon>Andropogoneae</taxon>
        <taxon>Sorghinae</taxon>
        <taxon>Sorghum</taxon>
    </lineage>
</organism>
<dbReference type="AlphaFoldDB" id="A0A1B6Q3W0"/>
<keyword evidence="2" id="KW-1185">Reference proteome</keyword>
<accession>A0A1B6Q3W0</accession>
<reference evidence="2" key="3">
    <citation type="journal article" date="2018" name="Plant J.">
        <title>The Sorghum bicolor reference genome: improved assembly, gene annotations, a transcriptome atlas, and signatures of genome organization.</title>
        <authorList>
            <person name="McCormick R.F."/>
            <person name="Truong S.K."/>
            <person name="Sreedasyam A."/>
            <person name="Jenkins J."/>
            <person name="Shu S."/>
            <person name="Sims D."/>
            <person name="Kennedy M."/>
            <person name="Amirebrahimi M."/>
            <person name="Weers B.D."/>
            <person name="McKinley B."/>
            <person name="Mattison A."/>
            <person name="Morishige D.T."/>
            <person name="Grimwood J."/>
            <person name="Schmutz J."/>
            <person name="Mullet J.E."/>
        </authorList>
    </citation>
    <scope>NUCLEOTIDE SEQUENCE [LARGE SCALE GENOMIC DNA]</scope>
    <source>
        <strain evidence="2">cv. BTx623</strain>
    </source>
</reference>
<dbReference type="EMBL" id="CM000762">
    <property type="protein sequence ID" value="OQU86924.1"/>
    <property type="molecule type" value="Genomic_DNA"/>
</dbReference>
<protein>
    <submittedName>
        <fullName evidence="1">Uncharacterized protein</fullName>
    </submittedName>
</protein>
<proteinExistence type="predicted"/>
<reference evidence="1" key="2">
    <citation type="submission" date="2017-02" db="EMBL/GenBank/DDBJ databases">
        <title>WGS assembly of Sorghum bicolor.</title>
        <authorList>
            <person name="Paterson A."/>
            <person name="Mullet J."/>
            <person name="Bowers J."/>
            <person name="Bruggmann R."/>
            <person name="Dubchak I."/>
            <person name="Grimwood J."/>
            <person name="Gundlach H."/>
            <person name="Haberer G."/>
            <person name="Hellsten U."/>
            <person name="Mitros T."/>
            <person name="Poliakov A."/>
            <person name="Schmutz J."/>
            <person name="Spannagl M."/>
            <person name="Tang H."/>
            <person name="Wang X."/>
            <person name="Wicker T."/>
            <person name="Bharti A."/>
            <person name="Chapman J."/>
            <person name="Feltus F."/>
            <person name="Gowik U."/>
            <person name="Grigoriev I."/>
            <person name="Lyons E."/>
            <person name="Maher C."/>
            <person name="Martis M."/>
            <person name="Narechania A."/>
            <person name="Otillar R."/>
            <person name="Penning B."/>
            <person name="Salamov A."/>
            <person name="Wang Y."/>
            <person name="Zhang L."/>
            <person name="Carpita N."/>
            <person name="Freeling M."/>
            <person name="Gingle A."/>
            <person name="Hash C."/>
            <person name="Keller B."/>
            <person name="Klein P."/>
            <person name="Kresovich S."/>
            <person name="Mccann M."/>
            <person name="Ming R."/>
            <person name="Peterson D."/>
            <person name="Rahman M."/>
            <person name="Ware D."/>
            <person name="Westhoff P."/>
            <person name="Mayer K."/>
            <person name="Messing J."/>
            <person name="Sims D."/>
            <person name="Jenkins J."/>
            <person name="Shu S."/>
            <person name="Rokhsar D."/>
        </authorList>
    </citation>
    <scope>NUCLEOTIDE SEQUENCE</scope>
</reference>
<reference evidence="1 2" key="1">
    <citation type="journal article" date="2009" name="Nature">
        <title>The Sorghum bicolor genome and the diversification of grasses.</title>
        <authorList>
            <person name="Paterson A.H."/>
            <person name="Bowers J.E."/>
            <person name="Bruggmann R."/>
            <person name="Dubchak I."/>
            <person name="Grimwood J."/>
            <person name="Gundlach H."/>
            <person name="Haberer G."/>
            <person name="Hellsten U."/>
            <person name="Mitros T."/>
            <person name="Poliakov A."/>
            <person name="Schmutz J."/>
            <person name="Spannagl M."/>
            <person name="Tang H."/>
            <person name="Wang X."/>
            <person name="Wicker T."/>
            <person name="Bharti A.K."/>
            <person name="Chapman J."/>
            <person name="Feltus F.A."/>
            <person name="Gowik U."/>
            <person name="Grigoriev I.V."/>
            <person name="Lyons E."/>
            <person name="Maher C.A."/>
            <person name="Martis M."/>
            <person name="Narechania A."/>
            <person name="Otillar R.P."/>
            <person name="Penning B.W."/>
            <person name="Salamov A.A."/>
            <person name="Wang Y."/>
            <person name="Zhang L."/>
            <person name="Carpita N.C."/>
            <person name="Freeling M."/>
            <person name="Gingle A.R."/>
            <person name="Hash C.T."/>
            <person name="Keller B."/>
            <person name="Klein P."/>
            <person name="Kresovich S."/>
            <person name="McCann M.C."/>
            <person name="Ming R."/>
            <person name="Peterson D.G."/>
            <person name="Mehboob-ur-Rahman"/>
            <person name="Ware D."/>
            <person name="Westhoff P."/>
            <person name="Mayer K.F."/>
            <person name="Messing J."/>
            <person name="Rokhsar D.S."/>
        </authorList>
    </citation>
    <scope>NUCLEOTIDE SEQUENCE [LARGE SCALE GENOMIC DNA]</scope>
    <source>
        <strain evidence="2">cv. BTx623</strain>
    </source>
</reference>
<dbReference type="InParanoid" id="A0A1B6Q3W0"/>
<sequence length="133" mass="15233">MMPSAVWGAPCAGTGHVRALWRCLHAHHRGLKRRRRKHEIPSPIKTVVVVVMENHRKPVRAWDMSAHAYVDAVDLRRCRANSIVGQRRWKCMMFFGGNVDSTEVDFDMSYFGNHVVEQASQSTIGNKKITCWC</sequence>
<dbReference type="Gramene" id="KXG32602">
    <property type="protein sequence ID" value="KXG32602"/>
    <property type="gene ID" value="SORBI_3003G174100"/>
</dbReference>
<dbReference type="Proteomes" id="UP000000768">
    <property type="component" value="Chromosome 3"/>
</dbReference>
<evidence type="ECO:0000313" key="2">
    <source>
        <dbReference type="Proteomes" id="UP000000768"/>
    </source>
</evidence>
<dbReference type="Gramene" id="OQU86924">
    <property type="protein sequence ID" value="OQU86924"/>
    <property type="gene ID" value="SORBI_3003G174100"/>
</dbReference>
<name>A0A1B6Q3W0_SORBI</name>
<evidence type="ECO:0000313" key="1">
    <source>
        <dbReference type="EMBL" id="KXG32602.1"/>
    </source>
</evidence>
<gene>
    <name evidence="1" type="ORF">SORBI_3003G174100</name>
</gene>